<organism evidence="8 9">
    <name type="scientific">Quisquiliibacterium transsilvanicum</name>
    <dbReference type="NCBI Taxonomy" id="1549638"/>
    <lineage>
        <taxon>Bacteria</taxon>
        <taxon>Pseudomonadati</taxon>
        <taxon>Pseudomonadota</taxon>
        <taxon>Betaproteobacteria</taxon>
        <taxon>Burkholderiales</taxon>
        <taxon>Burkholderiaceae</taxon>
        <taxon>Quisquiliibacterium</taxon>
    </lineage>
</organism>
<gene>
    <name evidence="8" type="ORF">HNQ70_002433</name>
</gene>
<comment type="caution">
    <text evidence="8">The sequence shown here is derived from an EMBL/GenBank/DDBJ whole genome shotgun (WGS) entry which is preliminary data.</text>
</comment>
<feature type="compositionally biased region" description="Low complexity" evidence="6">
    <location>
        <begin position="255"/>
        <end position="266"/>
    </location>
</feature>
<proteinExistence type="inferred from homology"/>
<dbReference type="EMBL" id="JACHGB010000004">
    <property type="protein sequence ID" value="MBB5272419.1"/>
    <property type="molecule type" value="Genomic_DNA"/>
</dbReference>
<keyword evidence="3 5" id="KW-0413">Isomerase</keyword>
<dbReference type="PROSITE" id="PS01149">
    <property type="entry name" value="PSI_RSU"/>
    <property type="match status" value="1"/>
</dbReference>
<evidence type="ECO:0000256" key="5">
    <source>
        <dbReference type="RuleBase" id="RU003887"/>
    </source>
</evidence>
<sequence>MALAAIDDESLPKLHKVLADAGIGSRRDMEEYIVAGRVSVNGQPAHVGQRIGINDQVRVNGRLLVRKPDQDAPRVLLYHKPSGEITSRDDPGQRATVFERLPRLRGARWVSVGRLDFNTEGLLVFTTSGDLANRLMHPRYGWEREYAVRVLGRIDEEAREKLLAGIQLEDGPASFTTLEDVGGDGANRWYRVVIAEGRNREVRRMLESVGLTVSRLVRVRFGPVALPRDLPRGRWIELADGELLALMQAAREASKAAGGDAGAQDSSDQEDARGADGSPDDDDFEFEDDTQAAMLGPALPDPEEAFDPRLEDEEWQPNSENAHHEGITRLVRKGDPGAAKPVGRTGARRGGPRGPAAFGLPPPAGGFRAGGGQGGPAGAPGGGRPGGNRPGGKRGGSSRAAGPGGGGRGPGAGAGGGAGKPQGAARGRGRKRSPNG</sequence>
<dbReference type="GO" id="GO:0000455">
    <property type="term" value="P:enzyme-directed rRNA pseudouridine synthesis"/>
    <property type="evidence" value="ECO:0007669"/>
    <property type="project" value="UniProtKB-ARBA"/>
</dbReference>
<dbReference type="AlphaFoldDB" id="A0A7W8HI01"/>
<keyword evidence="9" id="KW-1185">Reference proteome</keyword>
<dbReference type="Gene3D" id="3.10.290.10">
    <property type="entry name" value="RNA-binding S4 domain"/>
    <property type="match status" value="1"/>
</dbReference>
<dbReference type="NCBIfam" id="TIGR00093">
    <property type="entry name" value="pseudouridine synthase"/>
    <property type="match status" value="1"/>
</dbReference>
<dbReference type="PANTHER" id="PTHR47683">
    <property type="entry name" value="PSEUDOURIDINE SYNTHASE FAMILY PROTEIN-RELATED"/>
    <property type="match status" value="1"/>
</dbReference>
<feature type="compositionally biased region" description="Gly residues" evidence="6">
    <location>
        <begin position="402"/>
        <end position="420"/>
    </location>
</feature>
<dbReference type="GO" id="GO:0003723">
    <property type="term" value="F:RNA binding"/>
    <property type="evidence" value="ECO:0007669"/>
    <property type="project" value="UniProtKB-KW"/>
</dbReference>
<dbReference type="Gene3D" id="3.30.70.580">
    <property type="entry name" value="Pseudouridine synthase I, catalytic domain, N-terminal subdomain"/>
    <property type="match status" value="1"/>
</dbReference>
<evidence type="ECO:0000259" key="7">
    <source>
        <dbReference type="SMART" id="SM00363"/>
    </source>
</evidence>
<dbReference type="CDD" id="cd00165">
    <property type="entry name" value="S4"/>
    <property type="match status" value="1"/>
</dbReference>
<dbReference type="InterPro" id="IPR006145">
    <property type="entry name" value="PsdUridine_synth_RsuA/RluA"/>
</dbReference>
<comment type="similarity">
    <text evidence="1 5">Belongs to the pseudouridine synthase RsuA family.</text>
</comment>
<dbReference type="SUPFAM" id="SSF55174">
    <property type="entry name" value="Alpha-L RNA-binding motif"/>
    <property type="match status" value="1"/>
</dbReference>
<evidence type="ECO:0000313" key="9">
    <source>
        <dbReference type="Proteomes" id="UP000532440"/>
    </source>
</evidence>
<dbReference type="PANTHER" id="PTHR47683:SF3">
    <property type="entry name" value="RIBOSOMAL LARGE SUBUNIT PSEUDOURIDINE SYNTHASE B"/>
    <property type="match status" value="1"/>
</dbReference>
<dbReference type="RefSeq" id="WP_183967821.1">
    <property type="nucleotide sequence ID" value="NZ_BAABEW010000025.1"/>
</dbReference>
<feature type="compositionally biased region" description="Acidic residues" evidence="6">
    <location>
        <begin position="278"/>
        <end position="290"/>
    </location>
</feature>
<feature type="region of interest" description="Disordered" evidence="6">
    <location>
        <begin position="255"/>
        <end position="436"/>
    </location>
</feature>
<dbReference type="SUPFAM" id="SSF55120">
    <property type="entry name" value="Pseudouridine synthase"/>
    <property type="match status" value="1"/>
</dbReference>
<feature type="compositionally biased region" description="Basic and acidic residues" evidence="6">
    <location>
        <begin position="321"/>
        <end position="335"/>
    </location>
</feature>
<evidence type="ECO:0000256" key="1">
    <source>
        <dbReference type="ARBA" id="ARBA00008348"/>
    </source>
</evidence>
<dbReference type="Gene3D" id="3.30.70.1560">
    <property type="entry name" value="Alpha-L RNA-binding motif"/>
    <property type="match status" value="1"/>
</dbReference>
<name>A0A7W8HI01_9BURK</name>
<evidence type="ECO:0000256" key="2">
    <source>
        <dbReference type="ARBA" id="ARBA00022884"/>
    </source>
</evidence>
<dbReference type="InterPro" id="IPR018496">
    <property type="entry name" value="PsdUridine_synth_RsuA/RluB_CS"/>
</dbReference>
<dbReference type="InterPro" id="IPR042092">
    <property type="entry name" value="PsdUridine_s_RsuA/RluB/E/F_cat"/>
</dbReference>
<protein>
    <recommendedName>
        <fullName evidence="5">Pseudouridine synthase</fullName>
        <ecNumber evidence="5">5.4.99.-</ecNumber>
    </recommendedName>
</protein>
<dbReference type="FunFam" id="3.30.70.1560:FF:000001">
    <property type="entry name" value="Pseudouridine synthase"/>
    <property type="match status" value="1"/>
</dbReference>
<evidence type="ECO:0000256" key="4">
    <source>
        <dbReference type="PROSITE-ProRule" id="PRU00182"/>
    </source>
</evidence>
<dbReference type="CDD" id="cd02556">
    <property type="entry name" value="PseudoU_synth_RluB"/>
    <property type="match status" value="1"/>
</dbReference>
<dbReference type="Pfam" id="PF01479">
    <property type="entry name" value="S4"/>
    <property type="match status" value="1"/>
</dbReference>
<dbReference type="Proteomes" id="UP000532440">
    <property type="component" value="Unassembled WGS sequence"/>
</dbReference>
<dbReference type="InterPro" id="IPR050343">
    <property type="entry name" value="RsuA_PseudoU_synthase"/>
</dbReference>
<dbReference type="GO" id="GO:0005829">
    <property type="term" value="C:cytosol"/>
    <property type="evidence" value="ECO:0007669"/>
    <property type="project" value="UniProtKB-ARBA"/>
</dbReference>
<dbReference type="SMART" id="SM00363">
    <property type="entry name" value="S4"/>
    <property type="match status" value="1"/>
</dbReference>
<feature type="compositionally biased region" description="Acidic residues" evidence="6">
    <location>
        <begin position="301"/>
        <end position="315"/>
    </location>
</feature>
<keyword evidence="2 4" id="KW-0694">RNA-binding</keyword>
<dbReference type="EC" id="5.4.99.-" evidence="5"/>
<evidence type="ECO:0000256" key="3">
    <source>
        <dbReference type="ARBA" id="ARBA00023235"/>
    </source>
</evidence>
<dbReference type="GO" id="GO:0120159">
    <property type="term" value="F:rRNA pseudouridine synthase activity"/>
    <property type="evidence" value="ECO:0007669"/>
    <property type="project" value="UniProtKB-ARBA"/>
</dbReference>
<evidence type="ECO:0000256" key="6">
    <source>
        <dbReference type="SAM" id="MobiDB-lite"/>
    </source>
</evidence>
<dbReference type="InterPro" id="IPR020103">
    <property type="entry name" value="PsdUridine_synth_cat_dom_sf"/>
</dbReference>
<dbReference type="InterPro" id="IPR002942">
    <property type="entry name" value="S4_RNA-bd"/>
</dbReference>
<feature type="compositionally biased region" description="Basic residues" evidence="6">
    <location>
        <begin position="427"/>
        <end position="436"/>
    </location>
</feature>
<reference evidence="8 9" key="1">
    <citation type="submission" date="2020-08" db="EMBL/GenBank/DDBJ databases">
        <title>Genomic Encyclopedia of Type Strains, Phase IV (KMG-IV): sequencing the most valuable type-strain genomes for metagenomic binning, comparative biology and taxonomic classification.</title>
        <authorList>
            <person name="Goeker M."/>
        </authorList>
    </citation>
    <scope>NUCLEOTIDE SEQUENCE [LARGE SCALE GENOMIC DNA]</scope>
    <source>
        <strain evidence="8 9">DSM 29781</strain>
    </source>
</reference>
<accession>A0A7W8HI01</accession>
<feature type="compositionally biased region" description="Gly residues" evidence="6">
    <location>
        <begin position="367"/>
        <end position="395"/>
    </location>
</feature>
<dbReference type="InterPro" id="IPR020094">
    <property type="entry name" value="TruA/RsuA/RluB/E/F_N"/>
</dbReference>
<feature type="domain" description="RNA-binding S4" evidence="7">
    <location>
        <begin position="12"/>
        <end position="68"/>
    </location>
</feature>
<dbReference type="PROSITE" id="PS50889">
    <property type="entry name" value="S4"/>
    <property type="match status" value="1"/>
</dbReference>
<dbReference type="InterPro" id="IPR000748">
    <property type="entry name" value="PsdUridine_synth_RsuA/RluB/E/F"/>
</dbReference>
<evidence type="ECO:0000313" key="8">
    <source>
        <dbReference type="EMBL" id="MBB5272419.1"/>
    </source>
</evidence>
<dbReference type="FunFam" id="3.10.290.10:FF:000003">
    <property type="entry name" value="Pseudouridine synthase"/>
    <property type="match status" value="1"/>
</dbReference>
<dbReference type="Pfam" id="PF00849">
    <property type="entry name" value="PseudoU_synth_2"/>
    <property type="match status" value="1"/>
</dbReference>
<dbReference type="NCBIfam" id="NF007976">
    <property type="entry name" value="PRK10700.1"/>
    <property type="match status" value="1"/>
</dbReference>
<dbReference type="InterPro" id="IPR036986">
    <property type="entry name" value="S4_RNA-bd_sf"/>
</dbReference>